<dbReference type="Pfam" id="PF03109">
    <property type="entry name" value="ABC1"/>
    <property type="match status" value="1"/>
</dbReference>
<feature type="compositionally biased region" description="Polar residues" evidence="2">
    <location>
        <begin position="594"/>
        <end position="603"/>
    </location>
</feature>
<gene>
    <name evidence="4" type="ORF">FRACYDRAFT_260246</name>
</gene>
<dbReference type="SUPFAM" id="SSF56112">
    <property type="entry name" value="Protein kinase-like (PK-like)"/>
    <property type="match status" value="1"/>
</dbReference>
<proteinExistence type="inferred from homology"/>
<dbReference type="Gene3D" id="1.10.510.10">
    <property type="entry name" value="Transferase(Phosphotransferase) domain 1"/>
    <property type="match status" value="1"/>
</dbReference>
<dbReference type="EMBL" id="KV784355">
    <property type="protein sequence ID" value="OEU20143.1"/>
    <property type="molecule type" value="Genomic_DNA"/>
</dbReference>
<evidence type="ECO:0000313" key="4">
    <source>
        <dbReference type="EMBL" id="OEU20143.1"/>
    </source>
</evidence>
<dbReference type="InterPro" id="IPR011009">
    <property type="entry name" value="Kinase-like_dom_sf"/>
</dbReference>
<feature type="compositionally biased region" description="Basic and acidic residues" evidence="2">
    <location>
        <begin position="1"/>
        <end position="18"/>
    </location>
</feature>
<evidence type="ECO:0000256" key="1">
    <source>
        <dbReference type="ARBA" id="ARBA00009670"/>
    </source>
</evidence>
<sequence length="790" mass="87540">MRKRQQDCVKSRKERALSEKSTTTSGGVNVQRSELDEWRDFDELRGGLDIEKLNKFFVKRPQLVIGRLAKVITIAKIAKQEWDEGIQDPAFQGEGSYQFDYIPEDEMGVGDNDDTTKKVVYRGTKLVERMSSLGPVAVKIGQTLSQRADIVGDEVCDSLKRLQTANIQFDDELAIAVIKESLNWDGPIAPGIGEDDKNNSTKPLFAWISKKPIAVASLGQVYKATTHEGQDVAVKVQRPDGMALLAKDSICFKVALAVFEVVRNLQPGKAFDKGLLGNTVDRVSTDMTNELDYIREAKSAVQFEESLKFLGFVKAPKVVTKYSSERVLVTDFVKGNHLNKLSKEDGIAMTRMAVEACTASLVLTGFVHADPHEGNLMLDNEGNIVFLDFGLMSDVDDTIMEAFAQGIQACLAEDWTALTKAFKSSGFISNPIEWKGPSPDGSSGSVRDIDSEFIPVGYDPITGEDLGIDELSKDLEKAMCGAEGGTSRFGALAAVLNSLSEKWKMSTPPYVLLLIRTFLTLEGIAGCVDPDFNIYEMAMPWAIRRSLSPSTIDGIETLRSTLLTKDDRIQWPRVLEFVEAAMIEDEKEKELTSSKDMQQSIQQADDDDGKNPTTDSAASKSGATNDAVVTLLGSPEGNVLRRMIRDLDSIDLVSRLLSKDAKPLRKKAVMALSAEDMKRRAERRGSKQDDTTMVPIEGESIVSAAITPPAERPMSEECRKIRERQLKWTRKVTTMLVREHVMKQIKAGPKACIKLSFLSFRLLAGIINRRILFYVRSMMSYVGPKRTRVI</sequence>
<name>A0A1E7FQS2_9STRA</name>
<feature type="region of interest" description="Disordered" evidence="2">
    <location>
        <begin position="1"/>
        <end position="29"/>
    </location>
</feature>
<dbReference type="InterPro" id="IPR004147">
    <property type="entry name" value="ABC1_dom"/>
</dbReference>
<dbReference type="AlphaFoldDB" id="A0A1E7FQS2"/>
<evidence type="ECO:0000256" key="2">
    <source>
        <dbReference type="SAM" id="MobiDB-lite"/>
    </source>
</evidence>
<organism evidence="4 5">
    <name type="scientific">Fragilariopsis cylindrus CCMP1102</name>
    <dbReference type="NCBI Taxonomy" id="635003"/>
    <lineage>
        <taxon>Eukaryota</taxon>
        <taxon>Sar</taxon>
        <taxon>Stramenopiles</taxon>
        <taxon>Ochrophyta</taxon>
        <taxon>Bacillariophyta</taxon>
        <taxon>Bacillariophyceae</taxon>
        <taxon>Bacillariophycidae</taxon>
        <taxon>Bacillariales</taxon>
        <taxon>Bacillariaceae</taxon>
        <taxon>Fragilariopsis</taxon>
    </lineage>
</organism>
<feature type="compositionally biased region" description="Polar residues" evidence="2">
    <location>
        <begin position="19"/>
        <end position="29"/>
    </location>
</feature>
<feature type="region of interest" description="Disordered" evidence="2">
    <location>
        <begin position="588"/>
        <end position="622"/>
    </location>
</feature>
<dbReference type="PANTHER" id="PTHR10566:SF123">
    <property type="entry name" value="PROTEIN KINASE SUPERFAMILY PROTEIN"/>
    <property type="match status" value="1"/>
</dbReference>
<reference evidence="4 5" key="1">
    <citation type="submission" date="2016-09" db="EMBL/GenBank/DDBJ databases">
        <title>Extensive genetic diversity and differential bi-allelic expression allows diatom success in the polar Southern Ocean.</title>
        <authorList>
            <consortium name="DOE Joint Genome Institute"/>
            <person name="Mock T."/>
            <person name="Otillar R.P."/>
            <person name="Strauss J."/>
            <person name="Dupont C."/>
            <person name="Frickenhaus S."/>
            <person name="Maumus F."/>
            <person name="Mcmullan M."/>
            <person name="Sanges R."/>
            <person name="Schmutz J."/>
            <person name="Toseland A."/>
            <person name="Valas R."/>
            <person name="Veluchamy A."/>
            <person name="Ward B.J."/>
            <person name="Allen A."/>
            <person name="Barry K."/>
            <person name="Falciatore A."/>
            <person name="Ferrante M."/>
            <person name="Fortunato A.E."/>
            <person name="Gloeckner G."/>
            <person name="Gruber A."/>
            <person name="Hipkin R."/>
            <person name="Janech M."/>
            <person name="Kroth P."/>
            <person name="Leese F."/>
            <person name="Lindquist E."/>
            <person name="Lyon B.R."/>
            <person name="Martin J."/>
            <person name="Mayer C."/>
            <person name="Parker M."/>
            <person name="Quesneville H."/>
            <person name="Raymond J."/>
            <person name="Uhlig C."/>
            <person name="Valentin K.U."/>
            <person name="Worden A.Z."/>
            <person name="Armbrust E.V."/>
            <person name="Bowler C."/>
            <person name="Green B."/>
            <person name="Moulton V."/>
            <person name="Van Oosterhout C."/>
            <person name="Grigoriev I."/>
        </authorList>
    </citation>
    <scope>NUCLEOTIDE SEQUENCE [LARGE SCALE GENOMIC DNA]</scope>
    <source>
        <strain evidence="4 5">CCMP1102</strain>
    </source>
</reference>
<protein>
    <submittedName>
        <fullName evidence="4">ABC1-domain-containing protein</fullName>
    </submittedName>
</protein>
<evidence type="ECO:0000259" key="3">
    <source>
        <dbReference type="Pfam" id="PF03109"/>
    </source>
</evidence>
<keyword evidence="5" id="KW-1185">Reference proteome</keyword>
<dbReference type="InterPro" id="IPR050154">
    <property type="entry name" value="UbiB_kinase"/>
</dbReference>
<evidence type="ECO:0000313" key="5">
    <source>
        <dbReference type="Proteomes" id="UP000095751"/>
    </source>
</evidence>
<dbReference type="Proteomes" id="UP000095751">
    <property type="component" value="Unassembled WGS sequence"/>
</dbReference>
<dbReference type="InParanoid" id="A0A1E7FQS2"/>
<feature type="domain" description="ABC1 atypical kinase-like" evidence="3">
    <location>
        <begin position="195"/>
        <end position="420"/>
    </location>
</feature>
<dbReference type="PANTHER" id="PTHR10566">
    <property type="entry name" value="CHAPERONE-ACTIVITY OF BC1 COMPLEX CABC1 -RELATED"/>
    <property type="match status" value="1"/>
</dbReference>
<dbReference type="CDD" id="cd05121">
    <property type="entry name" value="ABC1_ADCK3-like"/>
    <property type="match status" value="1"/>
</dbReference>
<accession>A0A1E7FQS2</accession>
<feature type="compositionally biased region" description="Polar residues" evidence="2">
    <location>
        <begin position="611"/>
        <end position="622"/>
    </location>
</feature>
<dbReference type="OrthoDB" id="200670at2759"/>
<dbReference type="KEGG" id="fcy:FRACYDRAFT_260246"/>
<comment type="similarity">
    <text evidence="1">Belongs to the protein kinase superfamily. ADCK protein kinase family.</text>
</comment>